<organism evidence="1 2">
    <name type="scientific">Rarobacter faecitabidus</name>
    <dbReference type="NCBI Taxonomy" id="13243"/>
    <lineage>
        <taxon>Bacteria</taxon>
        <taxon>Bacillati</taxon>
        <taxon>Actinomycetota</taxon>
        <taxon>Actinomycetes</taxon>
        <taxon>Micrococcales</taxon>
        <taxon>Rarobacteraceae</taxon>
        <taxon>Rarobacter</taxon>
    </lineage>
</organism>
<comment type="caution">
    <text evidence="1">The sequence shown here is derived from an EMBL/GenBank/DDBJ whole genome shotgun (WGS) entry which is preliminary data.</text>
</comment>
<dbReference type="AlphaFoldDB" id="A0A542ZDV4"/>
<protein>
    <submittedName>
        <fullName evidence="1">Uncharacterized protein</fullName>
    </submittedName>
</protein>
<name>A0A542ZDV4_RARFA</name>
<sequence length="64" mass="6627">MQPDFNPDEFVASTVACAQSDCPSRDVAFTVAHPPGGLILCGACGTTLIDRSPNPEDGDLPDGH</sequence>
<proteinExistence type="predicted"/>
<evidence type="ECO:0000313" key="1">
    <source>
        <dbReference type="EMBL" id="TQL58522.1"/>
    </source>
</evidence>
<reference evidence="1 2" key="1">
    <citation type="submission" date="2019-06" db="EMBL/GenBank/DDBJ databases">
        <title>Sequencing the genomes of 1000 actinobacteria strains.</title>
        <authorList>
            <person name="Klenk H.-P."/>
        </authorList>
    </citation>
    <scope>NUCLEOTIDE SEQUENCE [LARGE SCALE GENOMIC DNA]</scope>
    <source>
        <strain evidence="1 2">DSM 4813</strain>
    </source>
</reference>
<gene>
    <name evidence="1" type="ORF">FB461_1937</name>
</gene>
<keyword evidence="2" id="KW-1185">Reference proteome</keyword>
<dbReference type="EMBL" id="VFOS01000003">
    <property type="protein sequence ID" value="TQL58522.1"/>
    <property type="molecule type" value="Genomic_DNA"/>
</dbReference>
<accession>A0A542ZDV4</accession>
<evidence type="ECO:0000313" key="2">
    <source>
        <dbReference type="Proteomes" id="UP000315389"/>
    </source>
</evidence>
<dbReference type="Proteomes" id="UP000315389">
    <property type="component" value="Unassembled WGS sequence"/>
</dbReference>